<accession>A0A8J3NGI0</accession>
<name>A0A8J3NGI0_9ACTN</name>
<organism evidence="2 3">
    <name type="scientific">Actinocatenispora rupis</name>
    <dbReference type="NCBI Taxonomy" id="519421"/>
    <lineage>
        <taxon>Bacteria</taxon>
        <taxon>Bacillati</taxon>
        <taxon>Actinomycetota</taxon>
        <taxon>Actinomycetes</taxon>
        <taxon>Micromonosporales</taxon>
        <taxon>Micromonosporaceae</taxon>
        <taxon>Actinocatenispora</taxon>
    </lineage>
</organism>
<dbReference type="AlphaFoldDB" id="A0A8J3NGI0"/>
<evidence type="ECO:0000256" key="1">
    <source>
        <dbReference type="SAM" id="MobiDB-lite"/>
    </source>
</evidence>
<comment type="caution">
    <text evidence="2">The sequence shown here is derived from an EMBL/GenBank/DDBJ whole genome shotgun (WGS) entry which is preliminary data.</text>
</comment>
<protein>
    <recommendedName>
        <fullName evidence="4">Hsp70 protein</fullName>
    </recommendedName>
</protein>
<feature type="region of interest" description="Disordered" evidence="1">
    <location>
        <begin position="46"/>
        <end position="77"/>
    </location>
</feature>
<evidence type="ECO:0008006" key="4">
    <source>
        <dbReference type="Google" id="ProtNLM"/>
    </source>
</evidence>
<gene>
    <name evidence="2" type="ORF">Aru02nite_57830</name>
</gene>
<evidence type="ECO:0000313" key="3">
    <source>
        <dbReference type="Proteomes" id="UP000612808"/>
    </source>
</evidence>
<keyword evidence="3" id="KW-1185">Reference proteome</keyword>
<dbReference type="Proteomes" id="UP000612808">
    <property type="component" value="Unassembled WGS sequence"/>
</dbReference>
<evidence type="ECO:0000313" key="2">
    <source>
        <dbReference type="EMBL" id="GID14894.1"/>
    </source>
</evidence>
<proteinExistence type="predicted"/>
<dbReference type="EMBL" id="BOMB01000034">
    <property type="protein sequence ID" value="GID14894.1"/>
    <property type="molecule type" value="Genomic_DNA"/>
</dbReference>
<reference evidence="2" key="1">
    <citation type="submission" date="2021-01" db="EMBL/GenBank/DDBJ databases">
        <title>Whole genome shotgun sequence of Actinocatenispora rupis NBRC 107355.</title>
        <authorList>
            <person name="Komaki H."/>
            <person name="Tamura T."/>
        </authorList>
    </citation>
    <scope>NUCLEOTIDE SEQUENCE</scope>
    <source>
        <strain evidence="2">NBRC 107355</strain>
    </source>
</reference>
<sequence length="101" mass="10826">MTDAALAIDLGTSNTVAALRRPDGRTEQVSSAVQIECLRLARNASGWSRDETGGAHQARRVPGPDTGPYGIDDETPMSSVGEMLRRCWRRDRGSGTAVGVR</sequence>